<reference evidence="1" key="1">
    <citation type="submission" date="2020-05" db="EMBL/GenBank/DDBJ databases">
        <authorList>
            <person name="Chiriac C."/>
            <person name="Salcher M."/>
            <person name="Ghai R."/>
            <person name="Kavagutti S V."/>
        </authorList>
    </citation>
    <scope>NUCLEOTIDE SEQUENCE</scope>
</reference>
<protein>
    <submittedName>
        <fullName evidence="1">Unannotated protein</fullName>
    </submittedName>
</protein>
<sequence>MQAAREKAEAEIKAAQDAADLDAKLKAEADARLAADLKAKEDAEIAAKLASQMIVPDVTLYSISPSLKLSVYDATYLKSYVATLKPKATVTCIGYIYPKNTTLAKAKLKATSQATAVCKLIKAQRKSLTTKVVIYPASKAPKAAAGAKWVAVSYRVDGFRS</sequence>
<gene>
    <name evidence="1" type="ORF">UFOPK1541_00653</name>
</gene>
<organism evidence="1">
    <name type="scientific">freshwater metagenome</name>
    <dbReference type="NCBI Taxonomy" id="449393"/>
    <lineage>
        <taxon>unclassified sequences</taxon>
        <taxon>metagenomes</taxon>
        <taxon>ecological metagenomes</taxon>
    </lineage>
</organism>
<proteinExistence type="predicted"/>
<name>A0A6J6D721_9ZZZZ</name>
<dbReference type="EMBL" id="CAEZTA010000085">
    <property type="protein sequence ID" value="CAB4557468.1"/>
    <property type="molecule type" value="Genomic_DNA"/>
</dbReference>
<accession>A0A6J6D721</accession>
<dbReference type="AlphaFoldDB" id="A0A6J6D721"/>
<evidence type="ECO:0000313" key="1">
    <source>
        <dbReference type="EMBL" id="CAB4557468.1"/>
    </source>
</evidence>